<dbReference type="RefSeq" id="WP_104830340.1">
    <property type="nucleotide sequence ID" value="NZ_PJCH01000007.1"/>
</dbReference>
<evidence type="ECO:0000313" key="3">
    <source>
        <dbReference type="Proteomes" id="UP000239504"/>
    </source>
</evidence>
<evidence type="ECO:0000256" key="1">
    <source>
        <dbReference type="SAM" id="MobiDB-lite"/>
    </source>
</evidence>
<comment type="caution">
    <text evidence="2">The sequence shown here is derived from an EMBL/GenBank/DDBJ whole genome shotgun (WGS) entry which is preliminary data.</text>
</comment>
<evidence type="ECO:0000313" key="2">
    <source>
        <dbReference type="EMBL" id="PQA87523.1"/>
    </source>
</evidence>
<dbReference type="InterPro" id="IPR010421">
    <property type="entry name" value="TrcR"/>
</dbReference>
<feature type="compositionally biased region" description="Basic and acidic residues" evidence="1">
    <location>
        <begin position="207"/>
        <end position="217"/>
    </location>
</feature>
<gene>
    <name evidence="2" type="ORF">CW354_12030</name>
</gene>
<protein>
    <submittedName>
        <fullName evidence="2">DUF1013 domain-containing protein</fullName>
    </submittedName>
</protein>
<dbReference type="OrthoDB" id="9789843at2"/>
<proteinExistence type="predicted"/>
<name>A0A2S7K4U0_9PROT</name>
<accession>A0A2S7K4U0</accession>
<feature type="compositionally biased region" description="Acidic residues" evidence="1">
    <location>
        <begin position="222"/>
        <end position="233"/>
    </location>
</feature>
<sequence length="233" mass="25667">MADRPLMPIATAVWLIDNTSLSFDQIADFCGLHPLQVKGIADGDVAAGVRGIDPITNHQLSREEIEKGEADDAYKLKLSRPKTVVAERPRKGPRYTPVSKRQNRPDAIAWMVRNHPEISDAQIAKLLGTTKTTIQSVRDRTHWNSANLEPRDPVGLGLCTQIDLDAVVRKAAAKRAKMMKDQPQPEAGPSLEPTQDQAPAAPETEEEEKKIDLERVFADFGGGEDESGDENKE</sequence>
<reference evidence="2 3" key="1">
    <citation type="submission" date="2017-12" db="EMBL/GenBank/DDBJ databases">
        <authorList>
            <person name="Hurst M.R.H."/>
        </authorList>
    </citation>
    <scope>NUCLEOTIDE SEQUENCE [LARGE SCALE GENOMIC DNA]</scope>
    <source>
        <strain evidence="2 3">SY-3-19</strain>
    </source>
</reference>
<keyword evidence="3" id="KW-1185">Reference proteome</keyword>
<dbReference type="EMBL" id="PJCH01000007">
    <property type="protein sequence ID" value="PQA87523.1"/>
    <property type="molecule type" value="Genomic_DNA"/>
</dbReference>
<organism evidence="2 3">
    <name type="scientific">Hyphococcus luteus</name>
    <dbReference type="NCBI Taxonomy" id="2058213"/>
    <lineage>
        <taxon>Bacteria</taxon>
        <taxon>Pseudomonadati</taxon>
        <taxon>Pseudomonadota</taxon>
        <taxon>Alphaproteobacteria</taxon>
        <taxon>Parvularculales</taxon>
        <taxon>Parvularculaceae</taxon>
        <taxon>Hyphococcus</taxon>
    </lineage>
</organism>
<dbReference type="AlphaFoldDB" id="A0A2S7K4U0"/>
<feature type="region of interest" description="Disordered" evidence="1">
    <location>
        <begin position="175"/>
        <end position="233"/>
    </location>
</feature>
<dbReference type="Proteomes" id="UP000239504">
    <property type="component" value="Unassembled WGS sequence"/>
</dbReference>
<dbReference type="Pfam" id="PF06242">
    <property type="entry name" value="TrcR"/>
    <property type="match status" value="1"/>
</dbReference>